<dbReference type="Gene3D" id="3.30.420.10">
    <property type="entry name" value="Ribonuclease H-like superfamily/Ribonuclease H"/>
    <property type="match status" value="1"/>
</dbReference>
<sequence>MASTVLEDEKEKTTSSLLNPADLLDLGDDIIGCKVVVKTRECLHIGVIQSMLINDRRILTLGKLTDPLTGKRRLGLRRLFFHDIINISVCGIDNAVREKYLKHAFQEDQRGKQLIMKKLAIPHLDNINNELTVVDEDILLGRAVQHGDGKKDYIISRGSVSHTMKEKDGHITDNDKEKKHLPPYSALPPPCHGISRPEKWIIIDKVDDAFSKAIKLISEETEISLGFEGEKIGRLGTLAWCNVATSKIIFLFDGAKIGAPELLKEGLADILTDENILKVIHDCRSIEDYLYHKFGISLKNIFDTQVAEIYLHIDNHHNSVPMFVSGLPSLLVRYLNLSPHHVFFSRVREECSQRDEMVWFERPLSENLCEGMARDVMFLRELRLALLQMMMTDFMQLTNIYLGSLRDKNTATATSVEPQLVPEEIRKLRRKNVTNYVDVHDPYIVYTRDVFKVRK</sequence>
<accession>A0AAN8WNF3</accession>
<organism evidence="3 4">
    <name type="scientific">Halocaridina rubra</name>
    <name type="common">Hawaiian red shrimp</name>
    <dbReference type="NCBI Taxonomy" id="373956"/>
    <lineage>
        <taxon>Eukaryota</taxon>
        <taxon>Metazoa</taxon>
        <taxon>Ecdysozoa</taxon>
        <taxon>Arthropoda</taxon>
        <taxon>Crustacea</taxon>
        <taxon>Multicrustacea</taxon>
        <taxon>Malacostraca</taxon>
        <taxon>Eumalacostraca</taxon>
        <taxon>Eucarida</taxon>
        <taxon>Decapoda</taxon>
        <taxon>Pleocyemata</taxon>
        <taxon>Caridea</taxon>
        <taxon>Atyoidea</taxon>
        <taxon>Atyidae</taxon>
        <taxon>Halocaridina</taxon>
    </lineage>
</organism>
<evidence type="ECO:0000259" key="2">
    <source>
        <dbReference type="SMART" id="SM00474"/>
    </source>
</evidence>
<proteinExistence type="predicted"/>
<dbReference type="InterPro" id="IPR036397">
    <property type="entry name" value="RNaseH_sf"/>
</dbReference>
<dbReference type="InterPro" id="IPR052144">
    <property type="entry name" value="piRNA_biogenesis_EXD1"/>
</dbReference>
<dbReference type="GO" id="GO:1990923">
    <property type="term" value="C:PET complex"/>
    <property type="evidence" value="ECO:0007669"/>
    <property type="project" value="TreeGrafter"/>
</dbReference>
<dbReference type="GO" id="GO:0008408">
    <property type="term" value="F:3'-5' exonuclease activity"/>
    <property type="evidence" value="ECO:0007669"/>
    <property type="project" value="InterPro"/>
</dbReference>
<dbReference type="InterPro" id="IPR012337">
    <property type="entry name" value="RNaseH-like_sf"/>
</dbReference>
<feature type="region of interest" description="Disordered" evidence="1">
    <location>
        <begin position="165"/>
        <end position="188"/>
    </location>
</feature>
<dbReference type="AlphaFoldDB" id="A0AAN8WNF3"/>
<feature type="domain" description="3'-5' exonuclease" evidence="2">
    <location>
        <begin position="201"/>
        <end position="391"/>
    </location>
</feature>
<dbReference type="SMART" id="SM00474">
    <property type="entry name" value="35EXOc"/>
    <property type="match status" value="1"/>
</dbReference>
<dbReference type="Pfam" id="PF01612">
    <property type="entry name" value="DNA_pol_A_exo1"/>
    <property type="match status" value="1"/>
</dbReference>
<feature type="compositionally biased region" description="Basic and acidic residues" evidence="1">
    <location>
        <begin position="165"/>
        <end position="180"/>
    </location>
</feature>
<dbReference type="GO" id="GO:0034587">
    <property type="term" value="P:piRNA processing"/>
    <property type="evidence" value="ECO:0007669"/>
    <property type="project" value="TreeGrafter"/>
</dbReference>
<protein>
    <recommendedName>
        <fullName evidence="2">3'-5' exonuclease domain-containing protein</fullName>
    </recommendedName>
</protein>
<gene>
    <name evidence="3" type="ORF">SK128_014467</name>
</gene>
<keyword evidence="4" id="KW-1185">Reference proteome</keyword>
<dbReference type="InterPro" id="IPR002562">
    <property type="entry name" value="3'-5'_exonuclease_dom"/>
</dbReference>
<dbReference type="PANTHER" id="PTHR46628">
    <property type="entry name" value="PIRNA BIOGENESIS PROTEIN EXD1"/>
    <property type="match status" value="1"/>
</dbReference>
<name>A0AAN8WNF3_HALRR</name>
<reference evidence="3 4" key="1">
    <citation type="submission" date="2023-11" db="EMBL/GenBank/DDBJ databases">
        <title>Halocaridina rubra genome assembly.</title>
        <authorList>
            <person name="Smith C."/>
        </authorList>
    </citation>
    <scope>NUCLEOTIDE SEQUENCE [LARGE SCALE GENOMIC DNA]</scope>
    <source>
        <strain evidence="3">EP-1</strain>
        <tissue evidence="3">Whole</tissue>
    </source>
</reference>
<dbReference type="GO" id="GO:0003676">
    <property type="term" value="F:nucleic acid binding"/>
    <property type="evidence" value="ECO:0007669"/>
    <property type="project" value="InterPro"/>
</dbReference>
<dbReference type="EMBL" id="JAXCGZ010016983">
    <property type="protein sequence ID" value="KAK7069330.1"/>
    <property type="molecule type" value="Genomic_DNA"/>
</dbReference>
<evidence type="ECO:0000256" key="1">
    <source>
        <dbReference type="SAM" id="MobiDB-lite"/>
    </source>
</evidence>
<dbReference type="Proteomes" id="UP001381693">
    <property type="component" value="Unassembled WGS sequence"/>
</dbReference>
<evidence type="ECO:0000313" key="4">
    <source>
        <dbReference type="Proteomes" id="UP001381693"/>
    </source>
</evidence>
<dbReference type="PANTHER" id="PTHR46628:SF1">
    <property type="entry name" value="PIRNA BIOGENESIS PROTEIN EXD1"/>
    <property type="match status" value="1"/>
</dbReference>
<dbReference type="SUPFAM" id="SSF53098">
    <property type="entry name" value="Ribonuclease H-like"/>
    <property type="match status" value="1"/>
</dbReference>
<comment type="caution">
    <text evidence="3">The sequence shown here is derived from an EMBL/GenBank/DDBJ whole genome shotgun (WGS) entry which is preliminary data.</text>
</comment>
<evidence type="ECO:0000313" key="3">
    <source>
        <dbReference type="EMBL" id="KAK7069330.1"/>
    </source>
</evidence>